<dbReference type="VEuPathDB" id="FungiDB:MGYG_05624"/>
<proteinExistence type="predicted"/>
<evidence type="ECO:0000256" key="1">
    <source>
        <dbReference type="SAM" id="MobiDB-lite"/>
    </source>
</evidence>
<dbReference type="RefSeq" id="XP_003173038.1">
    <property type="nucleotide sequence ID" value="XM_003172990.1"/>
</dbReference>
<dbReference type="EMBL" id="DS989825">
    <property type="protein sequence ID" value="EFR02627.1"/>
    <property type="molecule type" value="Genomic_DNA"/>
</dbReference>
<feature type="compositionally biased region" description="Low complexity" evidence="1">
    <location>
        <begin position="24"/>
        <end position="37"/>
    </location>
</feature>
<evidence type="ECO:0000313" key="3">
    <source>
        <dbReference type="Proteomes" id="UP000002669"/>
    </source>
</evidence>
<dbReference type="InParanoid" id="E4UWY8"/>
<organism evidence="3">
    <name type="scientific">Arthroderma gypseum (strain ATCC MYA-4604 / CBS 118893)</name>
    <name type="common">Microsporum gypseum</name>
    <dbReference type="NCBI Taxonomy" id="535722"/>
    <lineage>
        <taxon>Eukaryota</taxon>
        <taxon>Fungi</taxon>
        <taxon>Dikarya</taxon>
        <taxon>Ascomycota</taxon>
        <taxon>Pezizomycotina</taxon>
        <taxon>Eurotiomycetes</taxon>
        <taxon>Eurotiomycetidae</taxon>
        <taxon>Onygenales</taxon>
        <taxon>Arthrodermataceae</taxon>
        <taxon>Nannizzia</taxon>
    </lineage>
</organism>
<protein>
    <submittedName>
        <fullName evidence="2">Uncharacterized protein</fullName>
    </submittedName>
</protein>
<dbReference type="GeneID" id="10028315"/>
<evidence type="ECO:0000313" key="2">
    <source>
        <dbReference type="EMBL" id="EFR02627.1"/>
    </source>
</evidence>
<dbReference type="AlphaFoldDB" id="E4UWY8"/>
<dbReference type="Proteomes" id="UP000002669">
    <property type="component" value="Unassembled WGS sequence"/>
</dbReference>
<feature type="region of interest" description="Disordered" evidence="1">
    <location>
        <begin position="24"/>
        <end position="59"/>
    </location>
</feature>
<dbReference type="HOGENOM" id="CLU_1834682_0_0_1"/>
<reference evidence="3" key="1">
    <citation type="journal article" date="2012" name="MBio">
        <title>Comparative genome analysis of Trichophyton rubrum and related dermatophytes reveals candidate genes involved in infection.</title>
        <authorList>
            <person name="Martinez D.A."/>
            <person name="Oliver B.G."/>
            <person name="Graeser Y."/>
            <person name="Goldberg J.M."/>
            <person name="Li W."/>
            <person name="Martinez-Rossi N.M."/>
            <person name="Monod M."/>
            <person name="Shelest E."/>
            <person name="Barton R.C."/>
            <person name="Birch E."/>
            <person name="Brakhage A.A."/>
            <person name="Chen Z."/>
            <person name="Gurr S.J."/>
            <person name="Heiman D."/>
            <person name="Heitman J."/>
            <person name="Kosti I."/>
            <person name="Rossi A."/>
            <person name="Saif S."/>
            <person name="Samalova M."/>
            <person name="Saunders C.W."/>
            <person name="Shea T."/>
            <person name="Summerbell R.C."/>
            <person name="Xu J."/>
            <person name="Young S."/>
            <person name="Zeng Q."/>
            <person name="Birren B.W."/>
            <person name="Cuomo C.A."/>
            <person name="White T.C."/>
        </authorList>
    </citation>
    <scope>NUCLEOTIDE SEQUENCE [LARGE SCALE GENOMIC DNA]</scope>
    <source>
        <strain evidence="3">ATCC MYA-4604 / CBS 118893</strain>
    </source>
</reference>
<sequence length="140" mass="15315">MSQRRDTELCNSAALVPPNYLEKSWSSQAGQSPAAPADTVRCSRGSLSPAIDPRHTTPNLKLGFSSEANVLVSPSPISTRYPPNRQLFASPTQSLFPPSLVTYFLAISAIRINTTANHPTNPSSHPARYFSFNEQRTLFP</sequence>
<name>E4UWY8_ARTGP</name>
<accession>E4UWY8</accession>
<keyword evidence="3" id="KW-1185">Reference proteome</keyword>
<gene>
    <name evidence="2" type="ORF">MGYG_05624</name>
</gene>